<organism evidence="2 3">
    <name type="scientific">[Candida] subhashii</name>
    <dbReference type="NCBI Taxonomy" id="561895"/>
    <lineage>
        <taxon>Eukaryota</taxon>
        <taxon>Fungi</taxon>
        <taxon>Dikarya</taxon>
        <taxon>Ascomycota</taxon>
        <taxon>Saccharomycotina</taxon>
        <taxon>Pichiomycetes</taxon>
        <taxon>Debaryomycetaceae</taxon>
        <taxon>Spathaspora</taxon>
    </lineage>
</organism>
<keyword evidence="3" id="KW-1185">Reference proteome</keyword>
<dbReference type="Proteomes" id="UP000694255">
    <property type="component" value="Unassembled WGS sequence"/>
</dbReference>
<evidence type="ECO:0000256" key="1">
    <source>
        <dbReference type="SAM" id="Phobius"/>
    </source>
</evidence>
<evidence type="ECO:0000313" key="2">
    <source>
        <dbReference type="EMBL" id="KAG7665915.1"/>
    </source>
</evidence>
<accession>A0A8J5V1G5</accession>
<gene>
    <name evidence="2" type="ORF">J8A68_000538</name>
</gene>
<feature type="transmembrane region" description="Helical" evidence="1">
    <location>
        <begin position="80"/>
        <end position="100"/>
    </location>
</feature>
<name>A0A8J5V1G5_9ASCO</name>
<keyword evidence="1" id="KW-0812">Transmembrane</keyword>
<dbReference type="GeneID" id="73467339"/>
<comment type="caution">
    <text evidence="2">The sequence shown here is derived from an EMBL/GenBank/DDBJ whole genome shotgun (WGS) entry which is preliminary data.</text>
</comment>
<keyword evidence="1" id="KW-1133">Transmembrane helix</keyword>
<dbReference type="RefSeq" id="XP_049266147.1">
    <property type="nucleotide sequence ID" value="XM_049409463.1"/>
</dbReference>
<protein>
    <submittedName>
        <fullName evidence="2">Uncharacterized protein</fullName>
    </submittedName>
</protein>
<dbReference type="OrthoDB" id="4026054at2759"/>
<dbReference type="EMBL" id="JAGSYN010000045">
    <property type="protein sequence ID" value="KAG7665915.1"/>
    <property type="molecule type" value="Genomic_DNA"/>
</dbReference>
<proteinExistence type="predicted"/>
<dbReference type="AlphaFoldDB" id="A0A8J5V1G5"/>
<keyword evidence="1" id="KW-0472">Membrane</keyword>
<evidence type="ECO:0000313" key="3">
    <source>
        <dbReference type="Proteomes" id="UP000694255"/>
    </source>
</evidence>
<reference evidence="2 3" key="1">
    <citation type="journal article" date="2021" name="DNA Res.">
        <title>Genome analysis of Candida subhashii reveals its hybrid nature and dual mitochondrial genome conformations.</title>
        <authorList>
            <person name="Mixao V."/>
            <person name="Hegedusova E."/>
            <person name="Saus E."/>
            <person name="Pryszcz L.P."/>
            <person name="Cillingova A."/>
            <person name="Nosek J."/>
            <person name="Gabaldon T."/>
        </authorList>
    </citation>
    <scope>NUCLEOTIDE SEQUENCE [LARGE SCALE GENOMIC DNA]</scope>
    <source>
        <strain evidence="2 3">CBS 10753</strain>
    </source>
</reference>
<sequence length="125" mass="14414">MSTFCKEQGFAELPHNWFEKSYELYLDGARPASEIPNFNMSVPIDVPFKINTTITKTYIDSYNIFVGNYDDSLYYGTETLGYWALIVIIGAISNWSKFIFPGFIKSLTGPFSNYWRKYISMPAIL</sequence>